<reference evidence="9 10" key="1">
    <citation type="submission" date="2013-07" db="EMBL/GenBank/DDBJ databases">
        <title>The Genome Sequence of Kwoniella mangroviensis CBS10435.</title>
        <authorList>
            <consortium name="The Broad Institute Genome Sequencing Platform"/>
            <person name="Cuomo C."/>
            <person name="Litvintseva A."/>
            <person name="Chen Y."/>
            <person name="Heitman J."/>
            <person name="Sun S."/>
            <person name="Springer D."/>
            <person name="Dromer F."/>
            <person name="Young S.K."/>
            <person name="Zeng Q."/>
            <person name="Gargeya S."/>
            <person name="Fitzgerald M."/>
            <person name="Abouelleil A."/>
            <person name="Alvarado L."/>
            <person name="Berlin A.M."/>
            <person name="Chapman S.B."/>
            <person name="Dewar J."/>
            <person name="Goldberg J."/>
            <person name="Griggs A."/>
            <person name="Gujja S."/>
            <person name="Hansen M."/>
            <person name="Howarth C."/>
            <person name="Imamovic A."/>
            <person name="Larimer J."/>
            <person name="McCowan C."/>
            <person name="Murphy C."/>
            <person name="Pearson M."/>
            <person name="Priest M."/>
            <person name="Roberts A."/>
            <person name="Saif S."/>
            <person name="Shea T."/>
            <person name="Sykes S."/>
            <person name="Wortman J."/>
            <person name="Nusbaum C."/>
            <person name="Birren B."/>
        </authorList>
    </citation>
    <scope>NUCLEOTIDE SEQUENCE [LARGE SCALE GENOMIC DNA]</scope>
    <source>
        <strain evidence="9 10">CBS 10435</strain>
    </source>
</reference>
<dbReference type="InterPro" id="IPR036259">
    <property type="entry name" value="MFS_trans_sf"/>
</dbReference>
<evidence type="ECO:0000256" key="7">
    <source>
        <dbReference type="SAM" id="Phobius"/>
    </source>
</evidence>
<feature type="transmembrane region" description="Helical" evidence="7">
    <location>
        <begin position="293"/>
        <end position="318"/>
    </location>
</feature>
<dbReference type="Proteomes" id="UP000092583">
    <property type="component" value="Unassembled WGS sequence"/>
</dbReference>
<feature type="transmembrane region" description="Helical" evidence="7">
    <location>
        <begin position="325"/>
        <end position="344"/>
    </location>
</feature>
<protein>
    <submittedName>
        <fullName evidence="9">Membrane transporter</fullName>
    </submittedName>
</protein>
<feature type="transmembrane region" description="Helical" evidence="7">
    <location>
        <begin position="510"/>
        <end position="532"/>
    </location>
</feature>
<comment type="subcellular location">
    <subcellularLocation>
        <location evidence="1">Membrane</location>
        <topology evidence="1">Multi-pass membrane protein</topology>
    </subcellularLocation>
</comment>
<dbReference type="OrthoDB" id="6770063at2759"/>
<dbReference type="PROSITE" id="PS50850">
    <property type="entry name" value="MFS"/>
    <property type="match status" value="1"/>
</dbReference>
<evidence type="ECO:0000256" key="5">
    <source>
        <dbReference type="ARBA" id="ARBA00023136"/>
    </source>
</evidence>
<keyword evidence="3 7" id="KW-0812">Transmembrane</keyword>
<keyword evidence="10" id="KW-1185">Reference proteome</keyword>
<sequence>MSSSSNPSSTATLTPPVGEQSTQKPQQPQTQPPAEQSNPTPTPSSPRSSRTNRAISISAPHYHDHNTVHHPLGRIPTGASRRSTNDAEGTGEPLGRTITSGTTASRRHAPDLSFPYLTTDISRGGITDEYRTETRQGFIPMDDPDNGLRPVQSRLSTLHGDRFVLHDTEKGAAALKNKKLVTWLENDPENPRNWSNFRRWLITAIVSCGVIQVALSSAIVTGDFEDQEEYFGVSSEVIALTVTSTVCGFGTGPLLWSPLSELLGRRLLWAVPTFVYIIFNIPCALAPNIGCLLASRFICGFFGSAPLTLAGGTIADIWGPEERGFAIAIFAAAPYTGPVIGPLIGGYIGKYAGWRWLYWVNMISAGVVWAASLFIPETFAPALLKKRAKKYRQDFCDDTYVTEQELFRKPLNEIVIETLIRPFEMLATEPILLLMSLYISLVYGLLYAFFFAFPVVFGEDYGWDDAKTGLTFIPVFFGVGLALFVTPWLEKKYSAKGDQVTPEDRLPGMLIGGPFVPISLFIFGWTAPPYVAPGGGSWVGPCSAGIPFGFGMVLVYFSANAYLIEAFPDYVASALAAKTVVRSAAGAAMPLFISIMFRHIGNGPAASILGAAAIIMALIPFGFAKYGASIRARSKRAAI</sequence>
<dbReference type="Gene3D" id="1.20.1250.20">
    <property type="entry name" value="MFS general substrate transporter like domains"/>
    <property type="match status" value="1"/>
</dbReference>
<dbReference type="EMBL" id="KI669460">
    <property type="protein sequence ID" value="OCF60234.1"/>
    <property type="molecule type" value="Genomic_DNA"/>
</dbReference>
<evidence type="ECO:0000256" key="1">
    <source>
        <dbReference type="ARBA" id="ARBA00004141"/>
    </source>
</evidence>
<keyword evidence="5 7" id="KW-0472">Membrane</keyword>
<evidence type="ECO:0000259" key="8">
    <source>
        <dbReference type="PROSITE" id="PS50850"/>
    </source>
</evidence>
<evidence type="ECO:0000256" key="2">
    <source>
        <dbReference type="ARBA" id="ARBA00022448"/>
    </source>
</evidence>
<dbReference type="CDD" id="cd17323">
    <property type="entry name" value="MFS_Tpo1_MDR_like"/>
    <property type="match status" value="1"/>
</dbReference>
<feature type="transmembrane region" description="Helical" evidence="7">
    <location>
        <begin position="356"/>
        <end position="384"/>
    </location>
</feature>
<evidence type="ECO:0000313" key="9">
    <source>
        <dbReference type="EMBL" id="OCF60234.1"/>
    </source>
</evidence>
<keyword evidence="2" id="KW-0813">Transport</keyword>
<feature type="transmembrane region" description="Helical" evidence="7">
    <location>
        <begin position="200"/>
        <end position="221"/>
    </location>
</feature>
<dbReference type="GO" id="GO:0000329">
    <property type="term" value="C:fungal-type vacuole membrane"/>
    <property type="evidence" value="ECO:0007669"/>
    <property type="project" value="TreeGrafter"/>
</dbReference>
<gene>
    <name evidence="9" type="ORF">L486_02914</name>
</gene>
<evidence type="ECO:0000256" key="4">
    <source>
        <dbReference type="ARBA" id="ARBA00022989"/>
    </source>
</evidence>
<dbReference type="SUPFAM" id="SSF103473">
    <property type="entry name" value="MFS general substrate transporter"/>
    <property type="match status" value="1"/>
</dbReference>
<dbReference type="GO" id="GO:0000297">
    <property type="term" value="F:spermine transmembrane transporter activity"/>
    <property type="evidence" value="ECO:0007669"/>
    <property type="project" value="TreeGrafter"/>
</dbReference>
<evidence type="ECO:0000256" key="6">
    <source>
        <dbReference type="SAM" id="MobiDB-lite"/>
    </source>
</evidence>
<dbReference type="Pfam" id="PF07690">
    <property type="entry name" value="MFS_1"/>
    <property type="match status" value="1"/>
</dbReference>
<feature type="transmembrane region" description="Helical" evidence="7">
    <location>
        <begin position="538"/>
        <end position="559"/>
    </location>
</feature>
<dbReference type="InterPro" id="IPR020846">
    <property type="entry name" value="MFS_dom"/>
</dbReference>
<evidence type="ECO:0000256" key="3">
    <source>
        <dbReference type="ARBA" id="ARBA00022692"/>
    </source>
</evidence>
<proteinExistence type="predicted"/>
<feature type="transmembrane region" description="Helical" evidence="7">
    <location>
        <begin position="606"/>
        <end position="626"/>
    </location>
</feature>
<organism evidence="9 10">
    <name type="scientific">Kwoniella mangroviensis CBS 10435</name>
    <dbReference type="NCBI Taxonomy" id="1331196"/>
    <lineage>
        <taxon>Eukaryota</taxon>
        <taxon>Fungi</taxon>
        <taxon>Dikarya</taxon>
        <taxon>Basidiomycota</taxon>
        <taxon>Agaricomycotina</taxon>
        <taxon>Tremellomycetes</taxon>
        <taxon>Tremellales</taxon>
        <taxon>Cryptococcaceae</taxon>
        <taxon>Kwoniella</taxon>
    </lineage>
</organism>
<dbReference type="PANTHER" id="PTHR23502">
    <property type="entry name" value="MAJOR FACILITATOR SUPERFAMILY"/>
    <property type="match status" value="1"/>
</dbReference>
<feature type="compositionally biased region" description="Low complexity" evidence="6">
    <location>
        <begin position="1"/>
        <end position="53"/>
    </location>
</feature>
<accession>A0A1B9IXT0</accession>
<evidence type="ECO:0000313" key="10">
    <source>
        <dbReference type="Proteomes" id="UP000092583"/>
    </source>
</evidence>
<dbReference type="InterPro" id="IPR011701">
    <property type="entry name" value="MFS"/>
</dbReference>
<dbReference type="GO" id="GO:0005886">
    <property type="term" value="C:plasma membrane"/>
    <property type="evidence" value="ECO:0007669"/>
    <property type="project" value="TreeGrafter"/>
</dbReference>
<feature type="transmembrane region" description="Helical" evidence="7">
    <location>
        <begin position="431"/>
        <end position="457"/>
    </location>
</feature>
<feature type="region of interest" description="Disordered" evidence="6">
    <location>
        <begin position="1"/>
        <end position="109"/>
    </location>
</feature>
<feature type="domain" description="Major facilitator superfamily (MFS) profile" evidence="8">
    <location>
        <begin position="202"/>
        <end position="628"/>
    </location>
</feature>
<feature type="transmembrane region" description="Helical" evidence="7">
    <location>
        <begin position="469"/>
        <end position="489"/>
    </location>
</feature>
<feature type="transmembrane region" description="Helical" evidence="7">
    <location>
        <begin position="580"/>
        <end position="600"/>
    </location>
</feature>
<feature type="transmembrane region" description="Helical" evidence="7">
    <location>
        <begin position="233"/>
        <end position="255"/>
    </location>
</feature>
<feature type="transmembrane region" description="Helical" evidence="7">
    <location>
        <begin position="267"/>
        <end position="287"/>
    </location>
</feature>
<name>A0A1B9IXT0_9TREE</name>
<dbReference type="STRING" id="1331196.A0A1B9IXT0"/>
<reference evidence="10" key="2">
    <citation type="submission" date="2013-12" db="EMBL/GenBank/DDBJ databases">
        <title>Evolution of pathogenesis and genome organization in the Tremellales.</title>
        <authorList>
            <person name="Cuomo C."/>
            <person name="Litvintseva A."/>
            <person name="Heitman J."/>
            <person name="Chen Y."/>
            <person name="Sun S."/>
            <person name="Springer D."/>
            <person name="Dromer F."/>
            <person name="Young S."/>
            <person name="Zeng Q."/>
            <person name="Chapman S."/>
            <person name="Gujja S."/>
            <person name="Saif S."/>
            <person name="Birren B."/>
        </authorList>
    </citation>
    <scope>NUCLEOTIDE SEQUENCE [LARGE SCALE GENOMIC DNA]</scope>
    <source>
        <strain evidence="10">CBS 10435</strain>
    </source>
</reference>
<dbReference type="PANTHER" id="PTHR23502:SF132">
    <property type="entry name" value="POLYAMINE TRANSPORTER 2-RELATED"/>
    <property type="match status" value="1"/>
</dbReference>
<dbReference type="AlphaFoldDB" id="A0A1B9IXT0"/>
<dbReference type="FunFam" id="1.20.1250.20:FF:000011">
    <property type="entry name" value="MFS multidrug transporter, putative"/>
    <property type="match status" value="1"/>
</dbReference>
<keyword evidence="4 7" id="KW-1133">Transmembrane helix</keyword>